<reference evidence="4 5" key="1">
    <citation type="journal article" date="2012" name="J. Bacteriol.">
        <title>Genome Sequence of Nitratireductor pacificus Type Strain pht-3B.</title>
        <authorList>
            <person name="Lai Q."/>
            <person name="Li G."/>
            <person name="Shao Z."/>
        </authorList>
    </citation>
    <scope>NUCLEOTIDE SEQUENCE [LARGE SCALE GENOMIC DNA]</scope>
    <source>
        <strain evidence="5">pht-3B</strain>
    </source>
</reference>
<evidence type="ECO:0000313" key="5">
    <source>
        <dbReference type="Proteomes" id="UP000006786"/>
    </source>
</evidence>
<dbReference type="Proteomes" id="UP000006786">
    <property type="component" value="Unassembled WGS sequence"/>
</dbReference>
<organism evidence="4 5">
    <name type="scientific">Nitratireductor pacificus pht-3B</name>
    <dbReference type="NCBI Taxonomy" id="391937"/>
    <lineage>
        <taxon>Bacteria</taxon>
        <taxon>Pseudomonadati</taxon>
        <taxon>Pseudomonadota</taxon>
        <taxon>Alphaproteobacteria</taxon>
        <taxon>Hyphomicrobiales</taxon>
        <taxon>Phyllobacteriaceae</taxon>
        <taxon>Nitratireductor</taxon>
    </lineage>
</organism>
<dbReference type="eggNOG" id="COG4254">
    <property type="taxonomic scope" value="Bacteria"/>
</dbReference>
<dbReference type="PATRIC" id="fig|391937.3.peg.3050"/>
<evidence type="ECO:0000259" key="2">
    <source>
        <dbReference type="Pfam" id="PF01345"/>
    </source>
</evidence>
<comment type="caution">
    <text evidence="4">The sequence shown here is derived from an EMBL/GenBank/DDBJ whole genome shotgun (WGS) entry which is preliminary data.</text>
</comment>
<accession>K2N146</accession>
<evidence type="ECO:0000259" key="3">
    <source>
        <dbReference type="Pfam" id="PF25551"/>
    </source>
</evidence>
<name>K2N146_9HYPH</name>
<evidence type="ECO:0000313" key="4">
    <source>
        <dbReference type="EMBL" id="EKF17968.1"/>
    </source>
</evidence>
<dbReference type="InterPro" id="IPR057689">
    <property type="entry name" value="DUF7929"/>
</dbReference>
<dbReference type="RefSeq" id="WP_008597818.1">
    <property type="nucleotide sequence ID" value="NZ_AMRM01000017.1"/>
</dbReference>
<feature type="region of interest" description="Disordered" evidence="1">
    <location>
        <begin position="991"/>
        <end position="1019"/>
    </location>
</feature>
<dbReference type="EMBL" id="AMRM01000017">
    <property type="protein sequence ID" value="EKF17968.1"/>
    <property type="molecule type" value="Genomic_DNA"/>
</dbReference>
<sequence length="1291" mass="136814">MTMFTHLAERDTFNEVMETIMKPVADMARRPRWLLAAGMALSTALMPFAGAVPAHAQDRVVEELEVLETPGDPEGPRIKLEPEIPEAEPILRPFLEKRGRQLDCDYVEYRLRLGVRGEPAMIAHPGLDAFLSDVKFELTDQLPANLSIVDVTFSGDIIGAGGGPVPPHVVGTTATTDDTLTQSDFHLTAADLDGDGSLTERAIDITIKARIDQAAFPAVTNVDNQANVAVIRVATGGLVATIPSHDPALPDDGDWKTGDPTTIPIDVTDCEPPPPPPPGDGPEEACFAVETGEVDCTPGGGAYIYRMDVGPEMAGRVVAVSTTTPGITIDPPDQIVPAGGGTLEWKITGAAPGETVHLIVTGIETYAGPAEGVGLCCSQVVDIEIPEDLDCPPDDEGEPDIKVEKRADEAECEIDGSCDFTIRVSNAGDAPYTGKIVLDEVTTPGNAAVVSGPNAPWTCVPMASPMSCEHPETTLNPGEFVELKLGFQPGPGWSWRGIRNCAEYDYTTSGKGPFGDPTNDKACASIAICLPGDPECTPPENDIPDIAVRKRADPSLCTPDGLCTYVVTVFNAGATPINGPVTFVDTFPGGDVASATFSPSPPWTCAPLAGNSFQCDHPMLSLIPGGATDILVTTVVGDYPTNTVENCAKVTPLAGETNLANNEACATATIPGTPGKPLMRIQKTCDTTVTSASVSCRITVTSVGTAAPMGPVRVNDAAEIIGSGTPVDIQSVTPDGPEWSCGPVPAATLGCQIPGAVMTPGTSRHFDVTVNVSPNERFENCARGSFGPAPGDDIVYPFGEACAQGGTQITVDKTGDAECRLGEPCTFQVTIRNEGPSAISAPVRIGDALTVEGFGGVPATILSVNPPFGCTPEPTELPFVCETNLTLGAGESRMHEVTVELPADGGLANQVANGANGRNCAAVVPPNADVRAMTAVGPAAPGADRPFDCHDFRIMPVEEDEPDVQCSPGLVFNNDGRCVCPEGTTFRNGECVGSSSIPLPTPRPRPQPQPEPEKPRPQAECRLLPGQIRTREGQCVCPRGTQLVRGACRKPEVQRECPRGTTGRYPNCRPIVQERCPRGTTGTPPNCRPIVQQCRLLPGMIRTRDGQCVCPRGTRLVAGACRKPEVQRECPRGTTGRYPNCRPIVQERCPRGTTGTPPNCRPIVQQCRLLPGMIRTRDGQCVCPRGTRLVAGACRKPEVQRECPRGTTGRYPNCRPIVQQRCPRGTVGNFPNCRPVVQQRCPRGTVGTPPNCRKVQQPPVNRVVPRQPDTNVPLRVVPQLLRPRDNSNRLQ</sequence>
<dbReference type="STRING" id="391937.NA2_14842"/>
<dbReference type="InterPro" id="IPR001434">
    <property type="entry name" value="OmcB-like_DUF11"/>
</dbReference>
<feature type="domain" description="DUF11" evidence="2">
    <location>
        <begin position="545"/>
        <end position="667"/>
    </location>
</feature>
<keyword evidence="5" id="KW-1185">Reference proteome</keyword>
<proteinExistence type="predicted"/>
<gene>
    <name evidence="4" type="ORF">NA2_14842</name>
</gene>
<feature type="domain" description="DUF7929" evidence="3">
    <location>
        <begin position="93"/>
        <end position="268"/>
    </location>
</feature>
<dbReference type="OrthoDB" id="8033216at2"/>
<dbReference type="Pfam" id="PF25551">
    <property type="entry name" value="DUF7929"/>
    <property type="match status" value="1"/>
</dbReference>
<feature type="compositionally biased region" description="Pro residues" evidence="1">
    <location>
        <begin position="999"/>
        <end position="1010"/>
    </location>
</feature>
<evidence type="ECO:0000256" key="1">
    <source>
        <dbReference type="SAM" id="MobiDB-lite"/>
    </source>
</evidence>
<dbReference type="Pfam" id="PF01345">
    <property type="entry name" value="DUF11"/>
    <property type="match status" value="1"/>
</dbReference>
<protein>
    <submittedName>
        <fullName evidence="4">Uncharacterized protein</fullName>
    </submittedName>
</protein>